<keyword evidence="3" id="KW-1185">Reference proteome</keyword>
<dbReference type="Gene3D" id="2.170.270.10">
    <property type="entry name" value="SET domain"/>
    <property type="match status" value="1"/>
</dbReference>
<name>A0A6A6V660_9PLEO</name>
<dbReference type="OrthoDB" id="438641at2759"/>
<sequence>MSAAQETENASAEMAAEHILGDYLELLPKQRETFDIAQTRVGERASNNMPRKQAYDQHMYTHMMAQKSVDPTEVGLADTPPIIFLPAPYPPCVTPDSDLSQMYVDDLRIATHHRGKYLLLRVFAPPIRIAGIHLLVEDVHGDYLRLALYLQYPDLVESELEDVFSEGTVLLVKEPCCRLHTDETCGVRVDHVSDVEFIATDDERVPSCWKTEQKDSKTTADTLKQEGNDFVRKGMYWAARKRYTQALRISSDAIETEVIKRNLALTHIETQDFEAALKILGYPTLNSHDSSCDRALLRASQALHPLGRFEESLEVLEKYCLLYPGDDKATHRLKQARMRKIEMTTGDYDFKSMQKLAGRLEPPLMDHADYVGPVEIRESKLHGRGLFITRDVEVGELLLCEKAFCYASGKARPATLFHLEATSVSKGALAEVILRTIHKASRNPSLASRILSLHPGTYKPCEVQTSSVQPVIDSFFIEAVVNHTSYFCRPSLKLYEEEVLKRVKPSAERKDCGFWVLPSYINHSCLGNCQRSFIGDLFILRATRDLPKDTELVTPYVLGSGPGFEAQMRKTWGFTCTCPLCLYTKTLPDEFKSKETKLINSIKCYFPAGGVPASALTSVNKKIIANLLDKLEAIYRRPAKEIPRDNLAELQLAFADDYLLPTDDTRVIDYLRKSLESVGFVFKPGSSPKGFRVVEWGHHEAATVRTFIKLAEFFLVPSTEKRREDVMYFWKECAEMIYKIWVGENETFTRVYTTSTWGRPSKEESERMAQTFHKLLNMKGDDT</sequence>
<dbReference type="SUPFAM" id="SSF48452">
    <property type="entry name" value="TPR-like"/>
    <property type="match status" value="1"/>
</dbReference>
<feature type="domain" description="SET" evidence="1">
    <location>
        <begin position="372"/>
        <end position="557"/>
    </location>
</feature>
<proteinExistence type="predicted"/>
<dbReference type="Gene3D" id="1.25.40.10">
    <property type="entry name" value="Tetratricopeptide repeat domain"/>
    <property type="match status" value="1"/>
</dbReference>
<reference evidence="2" key="1">
    <citation type="journal article" date="2020" name="Stud. Mycol.">
        <title>101 Dothideomycetes genomes: a test case for predicting lifestyles and emergence of pathogens.</title>
        <authorList>
            <person name="Haridas S."/>
            <person name="Albert R."/>
            <person name="Binder M."/>
            <person name="Bloem J."/>
            <person name="Labutti K."/>
            <person name="Salamov A."/>
            <person name="Andreopoulos B."/>
            <person name="Baker S."/>
            <person name="Barry K."/>
            <person name="Bills G."/>
            <person name="Bluhm B."/>
            <person name="Cannon C."/>
            <person name="Castanera R."/>
            <person name="Culley D."/>
            <person name="Daum C."/>
            <person name="Ezra D."/>
            <person name="Gonzalez J."/>
            <person name="Henrissat B."/>
            <person name="Kuo A."/>
            <person name="Liang C."/>
            <person name="Lipzen A."/>
            <person name="Lutzoni F."/>
            <person name="Magnuson J."/>
            <person name="Mondo S."/>
            <person name="Nolan M."/>
            <person name="Ohm R."/>
            <person name="Pangilinan J."/>
            <person name="Park H.-J."/>
            <person name="Ramirez L."/>
            <person name="Alfaro M."/>
            <person name="Sun H."/>
            <person name="Tritt A."/>
            <person name="Yoshinaga Y."/>
            <person name="Zwiers L.-H."/>
            <person name="Turgeon B."/>
            <person name="Goodwin S."/>
            <person name="Spatafora J."/>
            <person name="Crous P."/>
            <person name="Grigoriev I."/>
        </authorList>
    </citation>
    <scope>NUCLEOTIDE SEQUENCE</scope>
    <source>
        <strain evidence="2">CBS 119925</strain>
    </source>
</reference>
<dbReference type="InterPro" id="IPR001214">
    <property type="entry name" value="SET_dom"/>
</dbReference>
<dbReference type="AlphaFoldDB" id="A0A6A6V660"/>
<organism evidence="2 3">
    <name type="scientific">Sporormia fimetaria CBS 119925</name>
    <dbReference type="NCBI Taxonomy" id="1340428"/>
    <lineage>
        <taxon>Eukaryota</taxon>
        <taxon>Fungi</taxon>
        <taxon>Dikarya</taxon>
        <taxon>Ascomycota</taxon>
        <taxon>Pezizomycotina</taxon>
        <taxon>Dothideomycetes</taxon>
        <taxon>Pleosporomycetidae</taxon>
        <taxon>Pleosporales</taxon>
        <taxon>Sporormiaceae</taxon>
        <taxon>Sporormia</taxon>
    </lineage>
</organism>
<dbReference type="InterPro" id="IPR011990">
    <property type="entry name" value="TPR-like_helical_dom_sf"/>
</dbReference>
<protein>
    <recommendedName>
        <fullName evidence="1">SET domain-containing protein</fullName>
    </recommendedName>
</protein>
<accession>A0A6A6V660</accession>
<dbReference type="CDD" id="cd20071">
    <property type="entry name" value="SET_SMYD"/>
    <property type="match status" value="1"/>
</dbReference>
<evidence type="ECO:0000259" key="1">
    <source>
        <dbReference type="PROSITE" id="PS50280"/>
    </source>
</evidence>
<dbReference type="Proteomes" id="UP000799440">
    <property type="component" value="Unassembled WGS sequence"/>
</dbReference>
<dbReference type="EMBL" id="MU006582">
    <property type="protein sequence ID" value="KAF2745523.1"/>
    <property type="molecule type" value="Genomic_DNA"/>
</dbReference>
<gene>
    <name evidence="2" type="ORF">M011DRAFT_479030</name>
</gene>
<evidence type="ECO:0000313" key="2">
    <source>
        <dbReference type="EMBL" id="KAF2745523.1"/>
    </source>
</evidence>
<dbReference type="SMART" id="SM00317">
    <property type="entry name" value="SET"/>
    <property type="match status" value="1"/>
</dbReference>
<dbReference type="InterPro" id="IPR046341">
    <property type="entry name" value="SET_dom_sf"/>
</dbReference>
<dbReference type="PROSITE" id="PS50280">
    <property type="entry name" value="SET"/>
    <property type="match status" value="1"/>
</dbReference>
<dbReference type="PANTHER" id="PTHR47643">
    <property type="entry name" value="TPR DOMAIN PROTEIN (AFU_ORTHOLOGUE AFUA_5G12710)"/>
    <property type="match status" value="1"/>
</dbReference>
<dbReference type="Pfam" id="PF00856">
    <property type="entry name" value="SET"/>
    <property type="match status" value="1"/>
</dbReference>
<dbReference type="SUPFAM" id="SSF82199">
    <property type="entry name" value="SET domain"/>
    <property type="match status" value="1"/>
</dbReference>
<dbReference type="InterPro" id="IPR053209">
    <property type="entry name" value="Gramillin-biosynth_MTr"/>
</dbReference>
<dbReference type="PANTHER" id="PTHR47643:SF2">
    <property type="entry name" value="TPR DOMAIN PROTEIN (AFU_ORTHOLOGUE AFUA_5G12710)"/>
    <property type="match status" value="1"/>
</dbReference>
<evidence type="ECO:0000313" key="3">
    <source>
        <dbReference type="Proteomes" id="UP000799440"/>
    </source>
</evidence>